<dbReference type="NCBIfam" id="TIGR00444">
    <property type="entry name" value="mazG"/>
    <property type="match status" value="1"/>
</dbReference>
<dbReference type="GO" id="GO:0006950">
    <property type="term" value="P:response to stress"/>
    <property type="evidence" value="ECO:0007669"/>
    <property type="project" value="UniProtKB-ARBA"/>
</dbReference>
<evidence type="ECO:0000256" key="2">
    <source>
        <dbReference type="ARBA" id="ARBA00061115"/>
    </source>
</evidence>
<dbReference type="GO" id="GO:0046052">
    <property type="term" value="P:UTP catabolic process"/>
    <property type="evidence" value="ECO:0007669"/>
    <property type="project" value="TreeGrafter"/>
</dbReference>
<dbReference type="EC" id="3.6.1.8" evidence="3"/>
<dbReference type="FunFam" id="1.10.287.1080:FF:000003">
    <property type="entry name" value="Nucleoside triphosphate pyrophosphohydrolase"/>
    <property type="match status" value="1"/>
</dbReference>
<feature type="domain" description="NTP pyrophosphohydrolase MazG-like" evidence="5">
    <location>
        <begin position="154"/>
        <end position="217"/>
    </location>
</feature>
<keyword evidence="7" id="KW-1185">Reference proteome</keyword>
<keyword evidence="6" id="KW-0378">Hydrolase</keyword>
<dbReference type="InterPro" id="IPR011551">
    <property type="entry name" value="NTP_PyrPHydrolase_MazG"/>
</dbReference>
<dbReference type="InterPro" id="IPR048015">
    <property type="entry name" value="NTP-PPase_MazG-like_N"/>
</dbReference>
<evidence type="ECO:0000259" key="5">
    <source>
        <dbReference type="Pfam" id="PF03819"/>
    </source>
</evidence>
<dbReference type="AlphaFoldDB" id="A0A432Y1X9"/>
<name>A0A432Y1X9_9GAMM</name>
<evidence type="ECO:0000256" key="4">
    <source>
        <dbReference type="ARBA" id="ARBA00074799"/>
    </source>
</evidence>
<gene>
    <name evidence="6" type="ORF">CWI69_02800</name>
</gene>
<evidence type="ECO:0000313" key="7">
    <source>
        <dbReference type="Proteomes" id="UP000287198"/>
    </source>
</evidence>
<dbReference type="Proteomes" id="UP000287198">
    <property type="component" value="Unassembled WGS sequence"/>
</dbReference>
<accession>A0A432Y1X9</accession>
<dbReference type="GO" id="GO:0046076">
    <property type="term" value="P:dTTP catabolic process"/>
    <property type="evidence" value="ECO:0007669"/>
    <property type="project" value="TreeGrafter"/>
</dbReference>
<dbReference type="NCBIfam" id="NF007113">
    <property type="entry name" value="PRK09562.1"/>
    <property type="match status" value="1"/>
</dbReference>
<dbReference type="PANTHER" id="PTHR30522">
    <property type="entry name" value="NUCLEOSIDE TRIPHOSPHATE PYROPHOSPHOHYDROLASE"/>
    <property type="match status" value="1"/>
</dbReference>
<protein>
    <recommendedName>
        <fullName evidence="4">Nucleoside triphosphate pyrophosphohydrolase</fullName>
        <ecNumber evidence="3">3.6.1.8</ecNumber>
    </recommendedName>
</protein>
<evidence type="ECO:0000256" key="1">
    <source>
        <dbReference type="ARBA" id="ARBA00052141"/>
    </source>
</evidence>
<dbReference type="InterPro" id="IPR004518">
    <property type="entry name" value="MazG-like_dom"/>
</dbReference>
<comment type="catalytic activity">
    <reaction evidence="1">
        <text>ATP + H2O = AMP + diphosphate + H(+)</text>
        <dbReference type="Rhea" id="RHEA:14245"/>
        <dbReference type="ChEBI" id="CHEBI:15377"/>
        <dbReference type="ChEBI" id="CHEBI:15378"/>
        <dbReference type="ChEBI" id="CHEBI:30616"/>
        <dbReference type="ChEBI" id="CHEBI:33019"/>
        <dbReference type="ChEBI" id="CHEBI:456215"/>
        <dbReference type="EC" id="3.6.1.8"/>
    </reaction>
</comment>
<dbReference type="CDD" id="cd11528">
    <property type="entry name" value="NTP-PPase_MazG_Nterm"/>
    <property type="match status" value="1"/>
</dbReference>
<dbReference type="GO" id="GO:0046047">
    <property type="term" value="P:TTP catabolic process"/>
    <property type="evidence" value="ECO:0007669"/>
    <property type="project" value="TreeGrafter"/>
</dbReference>
<dbReference type="GO" id="GO:0046081">
    <property type="term" value="P:dUTP catabolic process"/>
    <property type="evidence" value="ECO:0007669"/>
    <property type="project" value="TreeGrafter"/>
</dbReference>
<dbReference type="GO" id="GO:0046061">
    <property type="term" value="P:dATP catabolic process"/>
    <property type="evidence" value="ECO:0007669"/>
    <property type="project" value="TreeGrafter"/>
</dbReference>
<dbReference type="Gene3D" id="1.10.287.1080">
    <property type="entry name" value="MazG-like"/>
    <property type="match status" value="2"/>
</dbReference>
<dbReference type="InterPro" id="IPR048011">
    <property type="entry name" value="NTP-PPase_MazG-like_C"/>
</dbReference>
<feature type="domain" description="NTP pyrophosphohydrolase MazG-like" evidence="5">
    <location>
        <begin position="17"/>
        <end position="90"/>
    </location>
</feature>
<dbReference type="EMBL" id="PIPW01000001">
    <property type="protein sequence ID" value="RUO54969.1"/>
    <property type="molecule type" value="Genomic_DNA"/>
</dbReference>
<reference evidence="7" key="1">
    <citation type="journal article" date="2018" name="Front. Microbiol.">
        <title>Genome-Based Analysis Reveals the Taxonomy and Diversity of the Family Idiomarinaceae.</title>
        <authorList>
            <person name="Liu Y."/>
            <person name="Lai Q."/>
            <person name="Shao Z."/>
        </authorList>
    </citation>
    <scope>NUCLEOTIDE SEQUENCE [LARGE SCALE GENOMIC DNA]</scope>
    <source>
        <strain evidence="7">BH195</strain>
    </source>
</reference>
<evidence type="ECO:0000313" key="6">
    <source>
        <dbReference type="EMBL" id="RUO54969.1"/>
    </source>
</evidence>
<dbReference type="GO" id="GO:0006203">
    <property type="term" value="P:dGTP catabolic process"/>
    <property type="evidence" value="ECO:0007669"/>
    <property type="project" value="TreeGrafter"/>
</dbReference>
<dbReference type="PANTHER" id="PTHR30522:SF0">
    <property type="entry name" value="NUCLEOSIDE TRIPHOSPHATE PYROPHOSPHOHYDROLASE"/>
    <property type="match status" value="1"/>
</dbReference>
<comment type="similarity">
    <text evidence="2">Belongs to the nucleoside triphosphate pyrophosphohydrolase family.</text>
</comment>
<evidence type="ECO:0000256" key="3">
    <source>
        <dbReference type="ARBA" id="ARBA00066372"/>
    </source>
</evidence>
<proteinExistence type="inferred from homology"/>
<dbReference type="GO" id="GO:0047693">
    <property type="term" value="F:ATP diphosphatase activity"/>
    <property type="evidence" value="ECO:0007669"/>
    <property type="project" value="UniProtKB-EC"/>
</dbReference>
<dbReference type="Pfam" id="PF03819">
    <property type="entry name" value="MazG"/>
    <property type="match status" value="2"/>
</dbReference>
<organism evidence="6 7">
    <name type="scientific">Pseudidiomarina halophila</name>
    <dbReference type="NCBI Taxonomy" id="1449799"/>
    <lineage>
        <taxon>Bacteria</taxon>
        <taxon>Pseudomonadati</taxon>
        <taxon>Pseudomonadota</taxon>
        <taxon>Gammaproteobacteria</taxon>
        <taxon>Alteromonadales</taxon>
        <taxon>Idiomarinaceae</taxon>
        <taxon>Pseudidiomarina</taxon>
    </lineage>
</organism>
<comment type="caution">
    <text evidence="6">The sequence shown here is derived from an EMBL/GenBank/DDBJ whole genome shotgun (WGS) entry which is preliminary data.</text>
</comment>
<sequence>MQRLRDPENGCPWDLKQSLTSLIPYTIEEAYEVAAALTEGDDDAIKDELGDLLFQVVFYTQLTQEEDKFGFDDVAQQTADKLIRRHPHVFGDAAAQSDAEIKAQWEQIKQQERAEQGVDHSVFAGIPDNLPSILLAQKLQKRAANVGFDWHSIEPVIAKIKEEIAEVEAELDAPQPDQQAIEDEIGDVLFAVVNLARHAQVNPEHALRRTNLKFKQRFQAIEQRLAERGLTANELSLEELEDEWQQVKRL</sequence>
<dbReference type="FunFam" id="1.10.287.1080:FF:000001">
    <property type="entry name" value="Nucleoside triphosphate pyrophosphohydrolase"/>
    <property type="match status" value="1"/>
</dbReference>
<dbReference type="OrthoDB" id="9808939at2"/>
<dbReference type="SUPFAM" id="SSF101386">
    <property type="entry name" value="all-alpha NTP pyrophosphatases"/>
    <property type="match status" value="2"/>
</dbReference>
<dbReference type="CDD" id="cd11529">
    <property type="entry name" value="NTP-PPase_MazG_Cterm"/>
    <property type="match status" value="1"/>
</dbReference>